<sequence length="103" mass="11723">MEFYILVRLLPREWEFGQGTEDILVLGQPLKSTMITTPTVMQNLLLRSRPYRLQTVALEAAIALIESPKKIDYKCTAEGMVTQVLMSQFVIYKELRCKVEGAG</sequence>
<dbReference type="Proteomes" id="UP001195483">
    <property type="component" value="Unassembled WGS sequence"/>
</dbReference>
<keyword evidence="2" id="KW-1185">Reference proteome</keyword>
<reference evidence="1" key="3">
    <citation type="submission" date="2023-05" db="EMBL/GenBank/DDBJ databases">
        <authorList>
            <person name="Smith C.H."/>
        </authorList>
    </citation>
    <scope>NUCLEOTIDE SEQUENCE</scope>
    <source>
        <strain evidence="1">CHS0354</strain>
        <tissue evidence="1">Mantle</tissue>
    </source>
</reference>
<dbReference type="AlphaFoldDB" id="A0AAE0W9I4"/>
<organism evidence="1 2">
    <name type="scientific">Potamilus streckersoni</name>
    <dbReference type="NCBI Taxonomy" id="2493646"/>
    <lineage>
        <taxon>Eukaryota</taxon>
        <taxon>Metazoa</taxon>
        <taxon>Spiralia</taxon>
        <taxon>Lophotrochozoa</taxon>
        <taxon>Mollusca</taxon>
        <taxon>Bivalvia</taxon>
        <taxon>Autobranchia</taxon>
        <taxon>Heteroconchia</taxon>
        <taxon>Palaeoheterodonta</taxon>
        <taxon>Unionida</taxon>
        <taxon>Unionoidea</taxon>
        <taxon>Unionidae</taxon>
        <taxon>Ambleminae</taxon>
        <taxon>Lampsilini</taxon>
        <taxon>Potamilus</taxon>
    </lineage>
</organism>
<gene>
    <name evidence="1" type="ORF">CHS0354_007514</name>
</gene>
<comment type="caution">
    <text evidence="1">The sequence shown here is derived from an EMBL/GenBank/DDBJ whole genome shotgun (WGS) entry which is preliminary data.</text>
</comment>
<protein>
    <submittedName>
        <fullName evidence="1">Uncharacterized protein</fullName>
    </submittedName>
</protein>
<evidence type="ECO:0000313" key="1">
    <source>
        <dbReference type="EMBL" id="KAK3605432.1"/>
    </source>
</evidence>
<evidence type="ECO:0000313" key="2">
    <source>
        <dbReference type="Proteomes" id="UP001195483"/>
    </source>
</evidence>
<reference evidence="1" key="2">
    <citation type="journal article" date="2021" name="Genome Biol. Evol.">
        <title>Developing a high-quality reference genome for a parasitic bivalve with doubly uniparental inheritance (Bivalvia: Unionida).</title>
        <authorList>
            <person name="Smith C.H."/>
        </authorList>
    </citation>
    <scope>NUCLEOTIDE SEQUENCE</scope>
    <source>
        <strain evidence="1">CHS0354</strain>
        <tissue evidence="1">Mantle</tissue>
    </source>
</reference>
<reference evidence="1" key="1">
    <citation type="journal article" date="2021" name="Genome Biol. Evol.">
        <title>A High-Quality Reference Genome for a Parasitic Bivalve with Doubly Uniparental Inheritance (Bivalvia: Unionida).</title>
        <authorList>
            <person name="Smith C.H."/>
        </authorList>
    </citation>
    <scope>NUCLEOTIDE SEQUENCE</scope>
    <source>
        <strain evidence="1">CHS0354</strain>
    </source>
</reference>
<accession>A0AAE0W9I4</accession>
<proteinExistence type="predicted"/>
<dbReference type="EMBL" id="JAEAOA010000514">
    <property type="protein sequence ID" value="KAK3605432.1"/>
    <property type="molecule type" value="Genomic_DNA"/>
</dbReference>
<name>A0AAE0W9I4_9BIVA</name>